<dbReference type="RefSeq" id="WP_124234705.1">
    <property type="nucleotide sequence ID" value="NZ_RHHM01000020.1"/>
</dbReference>
<dbReference type="InterPro" id="IPR036291">
    <property type="entry name" value="NAD(P)-bd_dom_sf"/>
</dbReference>
<dbReference type="OrthoDB" id="9781031at2"/>
<proteinExistence type="predicted"/>
<dbReference type="InterPro" id="IPR000683">
    <property type="entry name" value="Gfo/Idh/MocA-like_OxRdtase_N"/>
</dbReference>
<dbReference type="SUPFAM" id="SSF55347">
    <property type="entry name" value="Glyceraldehyde-3-phosphate dehydrogenase-like, C-terminal domain"/>
    <property type="match status" value="1"/>
</dbReference>
<dbReference type="Gene3D" id="3.30.360.10">
    <property type="entry name" value="Dihydrodipicolinate Reductase, domain 2"/>
    <property type="match status" value="1"/>
</dbReference>
<dbReference type="EMBL" id="RHHM01000020">
    <property type="protein sequence ID" value="RQM36555.1"/>
    <property type="molecule type" value="Genomic_DNA"/>
</dbReference>
<evidence type="ECO:0000259" key="1">
    <source>
        <dbReference type="Pfam" id="PF01408"/>
    </source>
</evidence>
<dbReference type="AlphaFoldDB" id="A0A3N6UUN0"/>
<dbReference type="Proteomes" id="UP000279457">
    <property type="component" value="Unassembled WGS sequence"/>
</dbReference>
<gene>
    <name evidence="3" type="ORF">EB241_19765</name>
</gene>
<dbReference type="SUPFAM" id="SSF51735">
    <property type="entry name" value="NAD(P)-binding Rossmann-fold domains"/>
    <property type="match status" value="1"/>
</dbReference>
<evidence type="ECO:0000259" key="2">
    <source>
        <dbReference type="Pfam" id="PF21378"/>
    </source>
</evidence>
<sequence>MIRLKVGIIGLGSIAQKAWLPVVTRTEGWQIVGAFSPNQHRAGKICESYRIPLFSSAAELAAASDAVFVHTTTASHFSIVKALLMAGVDVCVDKPLAGSLDEAEQLVDLAHRKGRKLMVAFNRRFAPRYLQLKAELSSLASLRMDKHRCDSVGPHDLFHTLLDDYLHVVDTALWLGGGQAVLQNGTLQTNGVGEMMYAEHHFRQGNRLITTSMHRRAGTQRETVRALTDGSVWQIDDMCHLQREMAGQLIIDPTPAWQSTLEQRGFVGAVRHFIDCVQNQTLPQTSGEQALMAQRVVEKLWRDTDQE</sequence>
<evidence type="ECO:0000313" key="3">
    <source>
        <dbReference type="EMBL" id="RQM36555.1"/>
    </source>
</evidence>
<reference evidence="3 4" key="1">
    <citation type="submission" date="2018-10" db="EMBL/GenBank/DDBJ databases">
        <title>Draft genome sequence for the type isolate of Erwinia psidii, agent causal of bacterial blight in guava (Psidium guajava) and wilt and die-back of Eucalyptus spp.</title>
        <authorList>
            <person name="Hermenegildo P.S."/>
            <person name="Santos S.A."/>
            <person name="Guimaraes L.M.S."/>
            <person name="Vidigal P.M.P."/>
            <person name="Pereira I.C."/>
            <person name="Badel J.L."/>
            <person name="Alfenas-Zerbini P."/>
            <person name="Ferreira M.A.S.V."/>
            <person name="Alfenas A.C."/>
        </authorList>
    </citation>
    <scope>NUCLEOTIDE SEQUENCE [LARGE SCALE GENOMIC DNA]</scope>
    <source>
        <strain evidence="3 4">IBSBF 435</strain>
    </source>
</reference>
<dbReference type="PANTHER" id="PTHR43708">
    <property type="entry name" value="CONSERVED EXPRESSED OXIDOREDUCTASE (EUROFUNG)"/>
    <property type="match status" value="1"/>
</dbReference>
<dbReference type="GO" id="GO:0000166">
    <property type="term" value="F:nucleotide binding"/>
    <property type="evidence" value="ECO:0007669"/>
    <property type="project" value="InterPro"/>
</dbReference>
<dbReference type="Pfam" id="PF21378">
    <property type="entry name" value="YceM-like_C"/>
    <property type="match status" value="1"/>
</dbReference>
<protein>
    <submittedName>
        <fullName evidence="3">Gfo/Idh/MocA family oxidoreductase</fullName>
    </submittedName>
</protein>
<feature type="domain" description="YceM-like C-terminal" evidence="2">
    <location>
        <begin position="127"/>
        <end position="244"/>
    </location>
</feature>
<dbReference type="PANTHER" id="PTHR43708:SF4">
    <property type="entry name" value="OXIDOREDUCTASE YCEM-RELATED"/>
    <property type="match status" value="1"/>
</dbReference>
<dbReference type="InterPro" id="IPR051317">
    <property type="entry name" value="Gfo/Idh/MocA_oxidoreduct"/>
</dbReference>
<name>A0A3N6UUN0_9GAMM</name>
<evidence type="ECO:0000313" key="4">
    <source>
        <dbReference type="Proteomes" id="UP000279457"/>
    </source>
</evidence>
<accession>A0A3N6UUN0</accession>
<keyword evidence="4" id="KW-1185">Reference proteome</keyword>
<dbReference type="InterPro" id="IPR048477">
    <property type="entry name" value="YceM-like_C"/>
</dbReference>
<dbReference type="Gene3D" id="3.40.50.720">
    <property type="entry name" value="NAD(P)-binding Rossmann-like Domain"/>
    <property type="match status" value="1"/>
</dbReference>
<organism evidence="3 4">
    <name type="scientific">Erwinia psidii</name>
    <dbReference type="NCBI Taxonomy" id="69224"/>
    <lineage>
        <taxon>Bacteria</taxon>
        <taxon>Pseudomonadati</taxon>
        <taxon>Pseudomonadota</taxon>
        <taxon>Gammaproteobacteria</taxon>
        <taxon>Enterobacterales</taxon>
        <taxon>Erwiniaceae</taxon>
        <taxon>Erwinia</taxon>
    </lineage>
</organism>
<comment type="caution">
    <text evidence="3">The sequence shown here is derived from an EMBL/GenBank/DDBJ whole genome shotgun (WGS) entry which is preliminary data.</text>
</comment>
<dbReference type="Pfam" id="PF01408">
    <property type="entry name" value="GFO_IDH_MocA"/>
    <property type="match status" value="1"/>
</dbReference>
<feature type="domain" description="Gfo/Idh/MocA-like oxidoreductase N-terminal" evidence="1">
    <location>
        <begin position="4"/>
        <end position="121"/>
    </location>
</feature>